<dbReference type="EMBL" id="JAVRIB010000001">
    <property type="protein sequence ID" value="MDT0633554.1"/>
    <property type="molecule type" value="Genomic_DNA"/>
</dbReference>
<dbReference type="GO" id="GO:0016740">
    <property type="term" value="F:transferase activity"/>
    <property type="evidence" value="ECO:0007669"/>
    <property type="project" value="UniProtKB-KW"/>
</dbReference>
<comment type="caution">
    <text evidence="10">The sequence shown here is derived from an EMBL/GenBank/DDBJ whole genome shotgun (WGS) entry which is preliminary data.</text>
</comment>
<keyword evidence="6 7" id="KW-0961">Cell wall biogenesis/degradation</keyword>
<dbReference type="Gene3D" id="2.40.440.10">
    <property type="entry name" value="L,D-transpeptidase catalytic domain-like"/>
    <property type="match status" value="1"/>
</dbReference>
<evidence type="ECO:0000256" key="7">
    <source>
        <dbReference type="PROSITE-ProRule" id="PRU01373"/>
    </source>
</evidence>
<dbReference type="EC" id="2.-.-.-" evidence="10"/>
<gene>
    <name evidence="10" type="ORF">RM532_01140</name>
</gene>
<evidence type="ECO:0000256" key="6">
    <source>
        <dbReference type="ARBA" id="ARBA00023316"/>
    </source>
</evidence>
<dbReference type="InterPro" id="IPR032710">
    <property type="entry name" value="NTF2-like_dom_sf"/>
</dbReference>
<dbReference type="CDD" id="cd16913">
    <property type="entry name" value="YkuD_like"/>
    <property type="match status" value="1"/>
</dbReference>
<reference evidence="10 11" key="1">
    <citation type="submission" date="2023-09" db="EMBL/GenBank/DDBJ databases">
        <authorList>
            <person name="Rey-Velasco X."/>
        </authorList>
    </citation>
    <scope>NUCLEOTIDE SEQUENCE [LARGE SCALE GENOMIC DNA]</scope>
    <source>
        <strain evidence="10 11">W335</strain>
    </source>
</reference>
<dbReference type="Proteomes" id="UP001251857">
    <property type="component" value="Unassembled WGS sequence"/>
</dbReference>
<evidence type="ECO:0000256" key="8">
    <source>
        <dbReference type="SAM" id="SignalP"/>
    </source>
</evidence>
<name>A0ABU3BW76_9GAMM</name>
<evidence type="ECO:0000256" key="2">
    <source>
        <dbReference type="ARBA" id="ARBA00005992"/>
    </source>
</evidence>
<comment type="pathway">
    <text evidence="1 7">Cell wall biogenesis; peptidoglycan biosynthesis.</text>
</comment>
<dbReference type="Pfam" id="PF03734">
    <property type="entry name" value="YkuD"/>
    <property type="match status" value="1"/>
</dbReference>
<organism evidence="10 11">
    <name type="scientific">Spectribacter hydrogenoxidans</name>
    <dbReference type="NCBI Taxonomy" id="3075608"/>
    <lineage>
        <taxon>Bacteria</taxon>
        <taxon>Pseudomonadati</taxon>
        <taxon>Pseudomonadota</taxon>
        <taxon>Gammaproteobacteria</taxon>
        <taxon>Salinisphaerales</taxon>
        <taxon>Salinisphaeraceae</taxon>
        <taxon>Spectribacter</taxon>
    </lineage>
</organism>
<dbReference type="RefSeq" id="WP_311651262.1">
    <property type="nucleotide sequence ID" value="NZ_JAVRIB010000001.1"/>
</dbReference>
<evidence type="ECO:0000256" key="3">
    <source>
        <dbReference type="ARBA" id="ARBA00022679"/>
    </source>
</evidence>
<dbReference type="PANTHER" id="PTHR36699:SF1">
    <property type="entry name" value="L,D-TRANSPEPTIDASE YAFK-RELATED"/>
    <property type="match status" value="1"/>
</dbReference>
<dbReference type="SUPFAM" id="SSF141523">
    <property type="entry name" value="L,D-transpeptidase catalytic domain-like"/>
    <property type="match status" value="1"/>
</dbReference>
<dbReference type="PANTHER" id="PTHR36699">
    <property type="entry name" value="LD-TRANSPEPTIDASE"/>
    <property type="match status" value="1"/>
</dbReference>
<protein>
    <submittedName>
        <fullName evidence="10">L,D-transpeptidase</fullName>
        <ecNumber evidence="10">2.-.-.-</ecNumber>
    </submittedName>
</protein>
<dbReference type="GO" id="GO:0016787">
    <property type="term" value="F:hydrolase activity"/>
    <property type="evidence" value="ECO:0007669"/>
    <property type="project" value="UniProtKB-KW"/>
</dbReference>
<feature type="signal peptide" evidence="8">
    <location>
        <begin position="1"/>
        <end position="21"/>
    </location>
</feature>
<keyword evidence="4 7" id="KW-0133">Cell shape</keyword>
<keyword evidence="5 7" id="KW-0573">Peptidoglycan synthesis</keyword>
<dbReference type="PROSITE" id="PS52029">
    <property type="entry name" value="LD_TPASE"/>
    <property type="match status" value="1"/>
</dbReference>
<keyword evidence="8" id="KW-0732">Signal</keyword>
<proteinExistence type="inferred from homology"/>
<dbReference type="InterPro" id="IPR038063">
    <property type="entry name" value="Transpep_catalytic_dom"/>
</dbReference>
<accession>A0ABU3BW76</accession>
<feature type="active site" description="Proton donor/acceptor" evidence="7">
    <location>
        <position position="224"/>
    </location>
</feature>
<keyword evidence="10" id="KW-0378">Hydrolase</keyword>
<sequence>MVAAARLWLAIGFGAAGVAAAQAPSTLPHHAETENRVVDVLAEWRRGHYGRVERMLFRLKSDRPDFRLAHFLHAELLRARSGRADIWAPPASDRQHALIEEARSRWQHRRFRPPPEAVPDAVLQLAPVFRHVLVADLARNRLYVFRNGEAGLDLVADFYASIGAAGFGKQFEGDLRTPLGVYHVTEFKPDDELPELYGDGAFPVDYPNSWDRYYGRTGYGIWVHGVPRDTYNRAPRASEGCVVVANSDLNALHEYIRPGITPIVFAEQLDWLSLDEAAQARREVRDAVVAWQQDRNAPDAPDRTRRYAANFVSADGLGRQQFVRLIRDDAPALADLPMDPGQVSIYRYPGESDLVLVSFTRDAGVSTGSPVYRQQYWRRQPDGGWQIIHEAVRAEDQTAMAP</sequence>
<comment type="similarity">
    <text evidence="2">Belongs to the YkuD family.</text>
</comment>
<dbReference type="SUPFAM" id="SSF54427">
    <property type="entry name" value="NTF2-like"/>
    <property type="match status" value="1"/>
</dbReference>
<evidence type="ECO:0000256" key="1">
    <source>
        <dbReference type="ARBA" id="ARBA00004752"/>
    </source>
</evidence>
<evidence type="ECO:0000256" key="5">
    <source>
        <dbReference type="ARBA" id="ARBA00022984"/>
    </source>
</evidence>
<evidence type="ECO:0000313" key="11">
    <source>
        <dbReference type="Proteomes" id="UP001251857"/>
    </source>
</evidence>
<feature type="active site" description="Nucleophile" evidence="7">
    <location>
        <position position="241"/>
    </location>
</feature>
<keyword evidence="11" id="KW-1185">Reference proteome</keyword>
<evidence type="ECO:0000313" key="10">
    <source>
        <dbReference type="EMBL" id="MDT0633554.1"/>
    </source>
</evidence>
<evidence type="ECO:0000256" key="4">
    <source>
        <dbReference type="ARBA" id="ARBA00022960"/>
    </source>
</evidence>
<keyword evidence="3 10" id="KW-0808">Transferase</keyword>
<evidence type="ECO:0000259" key="9">
    <source>
        <dbReference type="PROSITE" id="PS52029"/>
    </source>
</evidence>
<feature type="chain" id="PRO_5047258534" evidence="8">
    <location>
        <begin position="22"/>
        <end position="402"/>
    </location>
</feature>
<dbReference type="InterPro" id="IPR005490">
    <property type="entry name" value="LD_TPept_cat_dom"/>
</dbReference>
<feature type="domain" description="L,D-TPase catalytic" evidence="9">
    <location>
        <begin position="131"/>
        <end position="265"/>
    </location>
</feature>